<dbReference type="InterPro" id="IPR009068">
    <property type="entry name" value="uS15_NS1_RNA-bd_sf"/>
</dbReference>
<dbReference type="GO" id="GO:0022627">
    <property type="term" value="C:cytosolic small ribosomal subunit"/>
    <property type="evidence" value="ECO:0007669"/>
    <property type="project" value="TreeGrafter"/>
</dbReference>
<dbReference type="InterPro" id="IPR005290">
    <property type="entry name" value="Ribosomal_uS15_bac-type"/>
</dbReference>
<dbReference type="GO" id="GO:0019843">
    <property type="term" value="F:rRNA binding"/>
    <property type="evidence" value="ECO:0007669"/>
    <property type="project" value="UniProtKB-UniRule"/>
</dbReference>
<gene>
    <name evidence="4 7" type="primary">rpsO</name>
    <name evidence="7" type="ORF">ICMP_295</name>
</gene>
<comment type="function">
    <text evidence="4">Forms an intersubunit bridge (bridge B4) with the 23S rRNA of the 50S subunit in the ribosome.</text>
</comment>
<dbReference type="InterPro" id="IPR000589">
    <property type="entry name" value="Ribosomal_uS15"/>
</dbReference>
<dbReference type="HAMAP" id="MF_01343_B">
    <property type="entry name" value="Ribosomal_uS15_B"/>
    <property type="match status" value="1"/>
</dbReference>
<evidence type="ECO:0000256" key="5">
    <source>
        <dbReference type="RuleBase" id="RU003919"/>
    </source>
</evidence>
<comment type="similarity">
    <text evidence="4 5">Belongs to the universal ribosomal protein uS15 family.</text>
</comment>
<comment type="subunit">
    <text evidence="3 4">Part of the 30S ribosomal subunit. Forms a bridge to the 50S subunit in the 70S ribosome, contacting the 23S rRNA.</text>
</comment>
<dbReference type="Gene3D" id="6.10.250.3130">
    <property type="match status" value="1"/>
</dbReference>
<dbReference type="SMART" id="SM01387">
    <property type="entry name" value="Ribosomal_S15"/>
    <property type="match status" value="1"/>
</dbReference>
<dbReference type="PANTHER" id="PTHR23321:SF26">
    <property type="entry name" value="SMALL RIBOSOMAL SUBUNIT PROTEIN US15M"/>
    <property type="match status" value="1"/>
</dbReference>
<keyword evidence="4 6" id="KW-0694">RNA-binding</keyword>
<keyword evidence="2 4" id="KW-0687">Ribonucleoprotein</keyword>
<dbReference type="SUPFAM" id="SSF47060">
    <property type="entry name" value="S15/NS1 RNA-binding domain"/>
    <property type="match status" value="1"/>
</dbReference>
<dbReference type="CDD" id="cd00353">
    <property type="entry name" value="Ribosomal_S15p_S13e"/>
    <property type="match status" value="1"/>
</dbReference>
<dbReference type="GO" id="GO:0003735">
    <property type="term" value="F:structural constituent of ribosome"/>
    <property type="evidence" value="ECO:0007669"/>
    <property type="project" value="InterPro"/>
</dbReference>
<dbReference type="PROSITE" id="PS00362">
    <property type="entry name" value="RIBOSOMAL_S15"/>
    <property type="match status" value="1"/>
</dbReference>
<evidence type="ECO:0000256" key="6">
    <source>
        <dbReference type="RuleBase" id="RU004524"/>
    </source>
</evidence>
<dbReference type="FunFam" id="1.10.287.10:FF:000002">
    <property type="entry name" value="30S ribosomal protein S15"/>
    <property type="match status" value="1"/>
</dbReference>
<name>C5WCU4_9ENTR</name>
<dbReference type="KEGG" id="icp:ICMP_295"/>
<dbReference type="Pfam" id="PF00312">
    <property type="entry name" value="Ribosomal_S15"/>
    <property type="match status" value="1"/>
</dbReference>
<keyword evidence="1 4" id="KW-0689">Ribosomal protein</keyword>
<evidence type="ECO:0000256" key="2">
    <source>
        <dbReference type="ARBA" id="ARBA00023274"/>
    </source>
</evidence>
<evidence type="ECO:0000256" key="3">
    <source>
        <dbReference type="ARBA" id="ARBA00064542"/>
    </source>
</evidence>
<dbReference type="STRING" id="476281.ICMP_295"/>
<keyword evidence="4 6" id="KW-0699">rRNA-binding</keyword>
<evidence type="ECO:0000313" key="7">
    <source>
        <dbReference type="EMBL" id="BAH83150.1"/>
    </source>
</evidence>
<dbReference type="NCBIfam" id="TIGR00952">
    <property type="entry name" value="S15_bact"/>
    <property type="match status" value="1"/>
</dbReference>
<dbReference type="GO" id="GO:0006412">
    <property type="term" value="P:translation"/>
    <property type="evidence" value="ECO:0007669"/>
    <property type="project" value="UniProtKB-UniRule"/>
</dbReference>
<dbReference type="HOGENOM" id="CLU_148518_0_0_6"/>
<protein>
    <recommendedName>
        <fullName evidence="4">Small ribosomal subunit protein uS15</fullName>
    </recommendedName>
</protein>
<dbReference type="EMBL" id="AP010872">
    <property type="protein sequence ID" value="BAH83150.1"/>
    <property type="molecule type" value="Genomic_DNA"/>
</dbReference>
<evidence type="ECO:0000313" key="8">
    <source>
        <dbReference type="Proteomes" id="UP000061704"/>
    </source>
</evidence>
<comment type="function">
    <text evidence="4 6">One of the primary rRNA binding proteins, it binds directly to 16S rRNA where it helps nucleate assembly of the platform of the 30S subunit by binding and bridging several RNA helices of the 16S rRNA.</text>
</comment>
<proteinExistence type="inferred from homology"/>
<evidence type="ECO:0000256" key="1">
    <source>
        <dbReference type="ARBA" id="ARBA00022980"/>
    </source>
</evidence>
<organism evidence="7 8">
    <name type="scientific">Candidatus Ishikawaella capsulata Mpkobe</name>
    <dbReference type="NCBI Taxonomy" id="476281"/>
    <lineage>
        <taxon>Bacteria</taxon>
        <taxon>Pseudomonadati</taxon>
        <taxon>Pseudomonadota</taxon>
        <taxon>Gammaproteobacteria</taxon>
        <taxon>Enterobacterales</taxon>
        <taxon>Enterobacteriaceae</taxon>
        <taxon>Candidatus Ishikawella</taxon>
    </lineage>
</organism>
<keyword evidence="8" id="KW-1185">Reference proteome</keyword>
<reference evidence="7 8" key="1">
    <citation type="journal article" date="2011" name="Genome Biol. Evol.">
        <title>Reductive evolution of bacterial genome in insect gut environment.</title>
        <authorList>
            <person name="Nikoh N."/>
            <person name="Hosokawa T."/>
            <person name="Ohshima K."/>
            <person name="Hattori M."/>
            <person name="Fukatsu T."/>
        </authorList>
    </citation>
    <scope>NUCLEOTIDE SEQUENCE [LARGE SCALE GENOMIC DNA]</scope>
    <source>
        <strain evidence="7 8">Mpkobe</strain>
    </source>
</reference>
<dbReference type="AlphaFoldDB" id="C5WCU4"/>
<sequence length="98" mass="11537">MIHNRSRLFMSLILKNKSDIIIKYGRNANDSGSVDVQIALLTAHIDHLKDHFIKHKKDHHSRRGLLHMVSQRRKLLDYLKNKSITRYTNLIAKLGIRR</sequence>
<dbReference type="Gene3D" id="1.10.287.10">
    <property type="entry name" value="S15/NS1, RNA-binding"/>
    <property type="match status" value="1"/>
</dbReference>
<dbReference type="Proteomes" id="UP000061704">
    <property type="component" value="Chromosome"/>
</dbReference>
<dbReference type="PANTHER" id="PTHR23321">
    <property type="entry name" value="RIBOSOMAL PROTEIN S15, BACTERIAL AND ORGANELLAR"/>
    <property type="match status" value="1"/>
</dbReference>
<evidence type="ECO:0000256" key="4">
    <source>
        <dbReference type="HAMAP-Rule" id="MF_01343"/>
    </source>
</evidence>
<accession>C5WCU4</accession>